<organism evidence="2 3">
    <name type="scientific">Candidatus Iainarchaeum sp</name>
    <dbReference type="NCBI Taxonomy" id="3101447"/>
    <lineage>
        <taxon>Archaea</taxon>
        <taxon>Candidatus Iainarchaeota</taxon>
        <taxon>Candidatus Iainarchaeia</taxon>
        <taxon>Candidatus Iainarchaeales</taxon>
        <taxon>Candidatus Iainarchaeaceae</taxon>
        <taxon>Candidatus Iainarchaeum</taxon>
    </lineage>
</organism>
<gene>
    <name evidence="2" type="ORF">HA227_04350</name>
</gene>
<dbReference type="InterPro" id="IPR022651">
    <property type="entry name" value="S_layer_C"/>
</dbReference>
<evidence type="ECO:0000313" key="2">
    <source>
        <dbReference type="EMBL" id="HIH33456.1"/>
    </source>
</evidence>
<feature type="non-terminal residue" evidence="2">
    <location>
        <position position="548"/>
    </location>
</feature>
<comment type="caution">
    <text evidence="2">The sequence shown here is derived from an EMBL/GenBank/DDBJ whole genome shotgun (WGS) entry which is preliminary data.</text>
</comment>
<protein>
    <submittedName>
        <fullName evidence="2">S-layer protein</fullName>
    </submittedName>
</protein>
<proteinExistence type="predicted"/>
<dbReference type="InterPro" id="IPR006454">
    <property type="entry name" value="S_layer_MJ"/>
</dbReference>
<dbReference type="NCBIfam" id="TIGR01564">
    <property type="entry name" value="S_layer_MJ"/>
    <property type="match status" value="1"/>
</dbReference>
<dbReference type="AlphaFoldDB" id="A0A7J4L1B8"/>
<evidence type="ECO:0000313" key="3">
    <source>
        <dbReference type="Proteomes" id="UP000527315"/>
    </source>
</evidence>
<reference evidence="3" key="1">
    <citation type="journal article" date="2020" name="bioRxiv">
        <title>A rank-normalized archaeal taxonomy based on genome phylogeny resolves widespread incomplete and uneven classifications.</title>
        <authorList>
            <person name="Rinke C."/>
            <person name="Chuvochina M."/>
            <person name="Mussig A.J."/>
            <person name="Chaumeil P.-A."/>
            <person name="Waite D.W."/>
            <person name="Whitman W.B."/>
            <person name="Parks D.H."/>
            <person name="Hugenholtz P."/>
        </authorList>
    </citation>
    <scope>NUCLEOTIDE SEQUENCE [LARGE SCALE GENOMIC DNA]</scope>
</reference>
<name>A0A7J4L1B8_9ARCH</name>
<dbReference type="Proteomes" id="UP000527315">
    <property type="component" value="Unassembled WGS sequence"/>
</dbReference>
<dbReference type="EMBL" id="DUFJ01000094">
    <property type="protein sequence ID" value="HIH33456.1"/>
    <property type="molecule type" value="Genomic_DNA"/>
</dbReference>
<evidence type="ECO:0000259" key="1">
    <source>
        <dbReference type="Pfam" id="PF05124"/>
    </source>
</evidence>
<dbReference type="Pfam" id="PF05124">
    <property type="entry name" value="S_layer_C"/>
    <property type="match status" value="1"/>
</dbReference>
<accession>A0A7J4L1B8</accession>
<sequence>MKKIGVKKLFAIAAGAALLGTAVAPFVTAAASELSKTDIYDAQGSPIVNIVVGSTAKASDIIWAGNVAAKIAEKAVTERIVDTNPVAGSVDASAAKVAVEVGGGATTYENAKTLESNLNSLEQEGEFDKNDTTGTSLTQSQLPDLYNSTDTYKWAGTTYTATFKEKIDVTVNPKYNTVPSVKALTAEIGVGGFGYLVDLGGGIPVTESSSSSTAFSDGTNDNILIPFFGKKYLVKDVDVNTSGSEWIKLVEANAKTTLLPGESVEVEGKGTYVDKTLTLEMELLSSSGSSARFNLRDGDTLLQSVTQGTGDLDFTDSAGNDIMDTAVTVDSITATGSNTTTGVTNGYVDVFVGSSGLELHNNKGYPYDSSNATGIYDWKVTFTTTTGTSGKLTKIKILNSQKRWDGTNSLRVGESAEFASGGFSIKFNGWKDDKTFTNIAVGNNLVTFKDTAGQTHNVPMAIGDDSSLTTTSSTAAAGTYTNGSFAFDGKTAFYDSNGAADCNVYVATGTKVNGRTWTVGGGSATDINVTVSGVAPINDVNVGQSFVA</sequence>
<feature type="domain" description="S-layer protein outer" evidence="1">
    <location>
        <begin position="42"/>
        <end position="107"/>
    </location>
</feature>